<protein>
    <submittedName>
        <fullName evidence="1">Uncharacterized protein</fullName>
    </submittedName>
</protein>
<name>A0ACC0WXC5_9ROSI</name>
<accession>A0ACC0WXC5</accession>
<dbReference type="Proteomes" id="UP001163603">
    <property type="component" value="Chromosome 15"/>
</dbReference>
<evidence type="ECO:0000313" key="1">
    <source>
        <dbReference type="EMBL" id="KAJ0006858.1"/>
    </source>
</evidence>
<comment type="caution">
    <text evidence="1">The sequence shown here is derived from an EMBL/GenBank/DDBJ whole genome shotgun (WGS) entry which is preliminary data.</text>
</comment>
<keyword evidence="2" id="KW-1185">Reference proteome</keyword>
<sequence length="105" mass="11706">MVRPVWQLLVSKAVSETTMGYAQLVIGPAGSGKSTYCSSLYQYCENAQRSIHIVNLDPAAENFDYPVAMDIRELVSLEDVMEELGLGPNGGLLYCMEYPFYYLPL</sequence>
<proteinExistence type="predicted"/>
<organism evidence="1 2">
    <name type="scientific">Pistacia integerrima</name>
    <dbReference type="NCBI Taxonomy" id="434235"/>
    <lineage>
        <taxon>Eukaryota</taxon>
        <taxon>Viridiplantae</taxon>
        <taxon>Streptophyta</taxon>
        <taxon>Embryophyta</taxon>
        <taxon>Tracheophyta</taxon>
        <taxon>Spermatophyta</taxon>
        <taxon>Magnoliopsida</taxon>
        <taxon>eudicotyledons</taxon>
        <taxon>Gunneridae</taxon>
        <taxon>Pentapetalae</taxon>
        <taxon>rosids</taxon>
        <taxon>malvids</taxon>
        <taxon>Sapindales</taxon>
        <taxon>Anacardiaceae</taxon>
        <taxon>Pistacia</taxon>
    </lineage>
</organism>
<dbReference type="EMBL" id="CM047750">
    <property type="protein sequence ID" value="KAJ0006858.1"/>
    <property type="molecule type" value="Genomic_DNA"/>
</dbReference>
<evidence type="ECO:0000313" key="2">
    <source>
        <dbReference type="Proteomes" id="UP001163603"/>
    </source>
</evidence>
<reference evidence="2" key="1">
    <citation type="journal article" date="2023" name="G3 (Bethesda)">
        <title>Genome assembly and association tests identify interacting loci associated with vigor, precocity, and sex in interspecific pistachio rootstocks.</title>
        <authorList>
            <person name="Palmer W."/>
            <person name="Jacygrad E."/>
            <person name="Sagayaradj S."/>
            <person name="Cavanaugh K."/>
            <person name="Han R."/>
            <person name="Bertier L."/>
            <person name="Beede B."/>
            <person name="Kafkas S."/>
            <person name="Golino D."/>
            <person name="Preece J."/>
            <person name="Michelmore R."/>
        </authorList>
    </citation>
    <scope>NUCLEOTIDE SEQUENCE [LARGE SCALE GENOMIC DNA]</scope>
</reference>
<gene>
    <name evidence="1" type="ORF">Pint_30798</name>
</gene>